<gene>
    <name evidence="2" type="ORF">TCM_016545</name>
</gene>
<dbReference type="InParanoid" id="A0A061G7K7"/>
<feature type="compositionally biased region" description="Polar residues" evidence="1">
    <location>
        <begin position="133"/>
        <end position="151"/>
    </location>
</feature>
<keyword evidence="3" id="KW-1185">Reference proteome</keyword>
<feature type="region of interest" description="Disordered" evidence="1">
    <location>
        <begin position="1"/>
        <end position="151"/>
    </location>
</feature>
<dbReference type="EMBL" id="CM001881">
    <property type="protein sequence ID" value="EOY25132.1"/>
    <property type="molecule type" value="Genomic_DNA"/>
</dbReference>
<evidence type="ECO:0000256" key="1">
    <source>
        <dbReference type="SAM" id="MobiDB-lite"/>
    </source>
</evidence>
<sequence>MKEKDGVKQVHQNEQIKEVTDARDEDMQDDRVIPMLEENQLLDDKKEEKDRNGEEINVENQVLKSEKVGDSQIDLAQKPKQGSKQSLKTKPTIPQPFSLSTAKRMSKDKRGSINFSSENMKRKPKERQGSMDFKNSYSQPRLSRSVSLSHK</sequence>
<organism evidence="2 3">
    <name type="scientific">Theobroma cacao</name>
    <name type="common">Cacao</name>
    <name type="synonym">Cocoa</name>
    <dbReference type="NCBI Taxonomy" id="3641"/>
    <lineage>
        <taxon>Eukaryota</taxon>
        <taxon>Viridiplantae</taxon>
        <taxon>Streptophyta</taxon>
        <taxon>Embryophyta</taxon>
        <taxon>Tracheophyta</taxon>
        <taxon>Spermatophyta</taxon>
        <taxon>Magnoliopsida</taxon>
        <taxon>eudicotyledons</taxon>
        <taxon>Gunneridae</taxon>
        <taxon>Pentapetalae</taxon>
        <taxon>rosids</taxon>
        <taxon>malvids</taxon>
        <taxon>Malvales</taxon>
        <taxon>Malvaceae</taxon>
        <taxon>Byttnerioideae</taxon>
        <taxon>Theobroma</taxon>
    </lineage>
</organism>
<feature type="compositionally biased region" description="Polar residues" evidence="1">
    <location>
        <begin position="80"/>
        <end position="89"/>
    </location>
</feature>
<reference evidence="2 3" key="1">
    <citation type="journal article" date="2013" name="Genome Biol.">
        <title>The genome sequence of the most widely cultivated cacao type and its use to identify candidate genes regulating pod color.</title>
        <authorList>
            <person name="Motamayor J.C."/>
            <person name="Mockaitis K."/>
            <person name="Schmutz J."/>
            <person name="Haiminen N."/>
            <person name="Iii D.L."/>
            <person name="Cornejo O."/>
            <person name="Findley S.D."/>
            <person name="Zheng P."/>
            <person name="Utro F."/>
            <person name="Royaert S."/>
            <person name="Saski C."/>
            <person name="Jenkins J."/>
            <person name="Podicheti R."/>
            <person name="Zhao M."/>
            <person name="Scheffler B.E."/>
            <person name="Stack J.C."/>
            <person name="Feltus F.A."/>
            <person name="Mustiga G.M."/>
            <person name="Amores F."/>
            <person name="Phillips W."/>
            <person name="Marelli J.P."/>
            <person name="May G.D."/>
            <person name="Shapiro H."/>
            <person name="Ma J."/>
            <person name="Bustamante C.D."/>
            <person name="Schnell R.J."/>
            <person name="Main D."/>
            <person name="Gilbert D."/>
            <person name="Parida L."/>
            <person name="Kuhn D.N."/>
        </authorList>
    </citation>
    <scope>NUCLEOTIDE SEQUENCE [LARGE SCALE GENOMIC DNA]</scope>
    <source>
        <strain evidence="3">cv. Matina 1-6</strain>
    </source>
</reference>
<feature type="compositionally biased region" description="Basic and acidic residues" evidence="1">
    <location>
        <begin position="42"/>
        <end position="54"/>
    </location>
</feature>
<dbReference type="AlphaFoldDB" id="A0A061G7K7"/>
<name>A0A061G7K7_THECC</name>
<protein>
    <submittedName>
        <fullName evidence="2">Uncharacterized protein</fullName>
    </submittedName>
</protein>
<dbReference type="eggNOG" id="ENOG502SS64">
    <property type="taxonomic scope" value="Eukaryota"/>
</dbReference>
<dbReference type="Proteomes" id="UP000026915">
    <property type="component" value="Chromosome 3"/>
</dbReference>
<dbReference type="HOGENOM" id="CLU_1734758_0_0_1"/>
<evidence type="ECO:0000313" key="2">
    <source>
        <dbReference type="EMBL" id="EOY25132.1"/>
    </source>
</evidence>
<dbReference type="Gramene" id="EOY25132">
    <property type="protein sequence ID" value="EOY25132"/>
    <property type="gene ID" value="TCM_016545"/>
</dbReference>
<evidence type="ECO:0000313" key="3">
    <source>
        <dbReference type="Proteomes" id="UP000026915"/>
    </source>
</evidence>
<proteinExistence type="predicted"/>
<accession>A0A061G7K7</accession>